<dbReference type="GO" id="GO:0009306">
    <property type="term" value="P:protein secretion"/>
    <property type="evidence" value="ECO:0007669"/>
    <property type="project" value="UniProtKB-UniRule"/>
</dbReference>
<comment type="similarity">
    <text evidence="9">Belongs to the SecE/SEC61-gamma family.</text>
</comment>
<comment type="function">
    <text evidence="9">Essential subunit of the Sec protein translocation channel SecYEG. Clamps together the 2 halves of SecY. May contact the channel plug during translocation.</text>
</comment>
<evidence type="ECO:0000256" key="2">
    <source>
        <dbReference type="ARBA" id="ARBA00022448"/>
    </source>
</evidence>
<evidence type="ECO:0000256" key="4">
    <source>
        <dbReference type="ARBA" id="ARBA00022692"/>
    </source>
</evidence>
<dbReference type="EMBL" id="VULZ01000005">
    <property type="protein sequence ID" value="MSS14659.1"/>
    <property type="molecule type" value="Genomic_DNA"/>
</dbReference>
<dbReference type="InterPro" id="IPR038379">
    <property type="entry name" value="SecE_sf"/>
</dbReference>
<evidence type="ECO:0000256" key="1">
    <source>
        <dbReference type="ARBA" id="ARBA00004370"/>
    </source>
</evidence>
<dbReference type="GO" id="GO:0006605">
    <property type="term" value="P:protein targeting"/>
    <property type="evidence" value="ECO:0007669"/>
    <property type="project" value="UniProtKB-UniRule"/>
</dbReference>
<sequence>MAEDKESRLRSFFRGVKVEWGKIIWPSKNTLAKQTGAVVVVSVILSAIIAILDYLMKSGLDKLLTISL</sequence>
<dbReference type="InterPro" id="IPR001901">
    <property type="entry name" value="Translocase_SecE/Sec61-g"/>
</dbReference>
<dbReference type="Proteomes" id="UP000481852">
    <property type="component" value="Unassembled WGS sequence"/>
</dbReference>
<reference evidence="10 11" key="1">
    <citation type="submission" date="2019-08" db="EMBL/GenBank/DDBJ databases">
        <title>In-depth cultivation of the pig gut microbiome towards novel bacterial diversity and tailored functional studies.</title>
        <authorList>
            <person name="Wylensek D."/>
            <person name="Hitch T.C.A."/>
            <person name="Clavel T."/>
        </authorList>
    </citation>
    <scope>NUCLEOTIDE SEQUENCE [LARGE SCALE GENOMIC DNA]</scope>
    <source>
        <strain evidence="10 11">Oil+RF-744-WCA-WT-11</strain>
    </source>
</reference>
<dbReference type="PANTHER" id="PTHR33910">
    <property type="entry name" value="PROTEIN TRANSLOCASE SUBUNIT SECE"/>
    <property type="match status" value="1"/>
</dbReference>
<evidence type="ECO:0000256" key="3">
    <source>
        <dbReference type="ARBA" id="ARBA00022475"/>
    </source>
</evidence>
<proteinExistence type="inferred from homology"/>
<keyword evidence="8 9" id="KW-0472">Membrane</keyword>
<dbReference type="Gene3D" id="1.20.5.1030">
    <property type="entry name" value="Preprotein translocase secy subunit"/>
    <property type="match status" value="1"/>
</dbReference>
<evidence type="ECO:0000256" key="9">
    <source>
        <dbReference type="HAMAP-Rule" id="MF_00422"/>
    </source>
</evidence>
<dbReference type="GO" id="GO:0043952">
    <property type="term" value="P:protein transport by the Sec complex"/>
    <property type="evidence" value="ECO:0007669"/>
    <property type="project" value="UniProtKB-UniRule"/>
</dbReference>
<dbReference type="InterPro" id="IPR005807">
    <property type="entry name" value="SecE_bac"/>
</dbReference>
<accession>A0A6L5X2J8</accession>
<dbReference type="HAMAP" id="MF_00422">
    <property type="entry name" value="SecE"/>
    <property type="match status" value="1"/>
</dbReference>
<evidence type="ECO:0000256" key="7">
    <source>
        <dbReference type="ARBA" id="ARBA00023010"/>
    </source>
</evidence>
<evidence type="ECO:0000256" key="6">
    <source>
        <dbReference type="ARBA" id="ARBA00022989"/>
    </source>
</evidence>
<evidence type="ECO:0000256" key="5">
    <source>
        <dbReference type="ARBA" id="ARBA00022927"/>
    </source>
</evidence>
<dbReference type="NCBIfam" id="TIGR00964">
    <property type="entry name" value="secE_bact"/>
    <property type="match status" value="1"/>
</dbReference>
<dbReference type="PANTHER" id="PTHR33910:SF1">
    <property type="entry name" value="PROTEIN TRANSLOCASE SUBUNIT SECE"/>
    <property type="match status" value="1"/>
</dbReference>
<dbReference type="Pfam" id="PF00584">
    <property type="entry name" value="SecE"/>
    <property type="match status" value="1"/>
</dbReference>
<name>A0A6L5X2J8_9FIRM</name>
<comment type="subunit">
    <text evidence="9">Component of the Sec protein translocase complex. Heterotrimer consisting of SecY, SecE and SecG subunits. The heterotrimers can form oligomers, although 1 heterotrimer is thought to be able to translocate proteins. Interacts with the ribosome. Interacts with SecDF, and other proteins may be involved. Interacts with SecA.</text>
</comment>
<dbReference type="GO" id="GO:0008320">
    <property type="term" value="F:protein transmembrane transporter activity"/>
    <property type="evidence" value="ECO:0007669"/>
    <property type="project" value="UniProtKB-UniRule"/>
</dbReference>
<feature type="transmembrane region" description="Helical" evidence="9">
    <location>
        <begin position="35"/>
        <end position="55"/>
    </location>
</feature>
<evidence type="ECO:0000256" key="8">
    <source>
        <dbReference type="ARBA" id="ARBA00023136"/>
    </source>
</evidence>
<comment type="subcellular location">
    <subcellularLocation>
        <location evidence="9">Cell membrane</location>
        <topology evidence="9">Single-pass membrane protein</topology>
    </subcellularLocation>
    <subcellularLocation>
        <location evidence="1">Membrane</location>
    </subcellularLocation>
</comment>
<evidence type="ECO:0000313" key="10">
    <source>
        <dbReference type="EMBL" id="MSS14659.1"/>
    </source>
</evidence>
<dbReference type="GO" id="GO:0005886">
    <property type="term" value="C:plasma membrane"/>
    <property type="evidence" value="ECO:0007669"/>
    <property type="project" value="UniProtKB-SubCell"/>
</dbReference>
<gene>
    <name evidence="9 10" type="primary">secE</name>
    <name evidence="10" type="ORF">FYJ35_06320</name>
</gene>
<keyword evidence="2 9" id="KW-0813">Transport</keyword>
<organism evidence="10 11">
    <name type="scientific">Porcincola intestinalis</name>
    <dbReference type="NCBI Taxonomy" id="2606632"/>
    <lineage>
        <taxon>Bacteria</taxon>
        <taxon>Bacillati</taxon>
        <taxon>Bacillota</taxon>
        <taxon>Clostridia</taxon>
        <taxon>Lachnospirales</taxon>
        <taxon>Lachnospiraceae</taxon>
        <taxon>Porcincola</taxon>
    </lineage>
</organism>
<evidence type="ECO:0000313" key="11">
    <source>
        <dbReference type="Proteomes" id="UP000481852"/>
    </source>
</evidence>
<keyword evidence="4 9" id="KW-0812">Transmembrane</keyword>
<protein>
    <recommendedName>
        <fullName evidence="9">Protein translocase subunit SecE</fullName>
    </recommendedName>
</protein>
<dbReference type="RefSeq" id="WP_154524710.1">
    <property type="nucleotide sequence ID" value="NZ_JAXEDB010000043.1"/>
</dbReference>
<comment type="caution">
    <text evidence="10">The sequence shown here is derived from an EMBL/GenBank/DDBJ whole genome shotgun (WGS) entry which is preliminary data.</text>
</comment>
<keyword evidence="11" id="KW-1185">Reference proteome</keyword>
<keyword evidence="6 9" id="KW-1133">Transmembrane helix</keyword>
<keyword evidence="3 9" id="KW-1003">Cell membrane</keyword>
<keyword evidence="5 9" id="KW-0653">Protein transport</keyword>
<keyword evidence="7 9" id="KW-0811">Translocation</keyword>
<dbReference type="GO" id="GO:0065002">
    <property type="term" value="P:intracellular protein transmembrane transport"/>
    <property type="evidence" value="ECO:0007669"/>
    <property type="project" value="UniProtKB-UniRule"/>
</dbReference>
<dbReference type="AlphaFoldDB" id="A0A6L5X2J8"/>